<keyword evidence="6 9" id="KW-0157">Chromophore</keyword>
<comment type="cofactor">
    <cofactor evidence="8">
        <name>FAD</name>
        <dbReference type="ChEBI" id="CHEBI:57692"/>
    </cofactor>
    <text evidence="8">Binds 1 FAD per subunit.</text>
</comment>
<dbReference type="Gene3D" id="1.10.579.10">
    <property type="entry name" value="DNA Cyclobutane Dipyrimidine Photolyase, subunit A, domain 3"/>
    <property type="match status" value="1"/>
</dbReference>
<dbReference type="GO" id="GO:0009416">
    <property type="term" value="P:response to light stimulus"/>
    <property type="evidence" value="ECO:0007669"/>
    <property type="project" value="TreeGrafter"/>
</dbReference>
<keyword evidence="11" id="KW-0456">Lyase</keyword>
<dbReference type="OrthoDB" id="9772484at2"/>
<accession>A0A165F5T6</accession>
<dbReference type="SUPFAM" id="SSF48173">
    <property type="entry name" value="Cryptochrome/photolyase FAD-binding domain"/>
    <property type="match status" value="1"/>
</dbReference>
<dbReference type="InterPro" id="IPR018394">
    <property type="entry name" value="DNA_photolyase_1_CS_C"/>
</dbReference>
<dbReference type="EC" id="4.1.99.3" evidence="2"/>
<evidence type="ECO:0000256" key="6">
    <source>
        <dbReference type="ARBA" id="ARBA00022991"/>
    </source>
</evidence>
<protein>
    <recommendedName>
        <fullName evidence="3">Deoxyribodipyrimidine photo-lyase</fullName>
        <ecNumber evidence="2">4.1.99.3</ecNumber>
    </recommendedName>
</protein>
<dbReference type="GO" id="GO:0000719">
    <property type="term" value="P:photoreactive repair"/>
    <property type="evidence" value="ECO:0007669"/>
    <property type="project" value="UniProtKB-ARBA"/>
</dbReference>
<dbReference type="EMBL" id="LQQU01000024">
    <property type="protein sequence ID" value="KZE31513.1"/>
    <property type="molecule type" value="Genomic_DNA"/>
</dbReference>
<dbReference type="STRING" id="1452487.AVW16_12125"/>
<dbReference type="PROSITE" id="PS51645">
    <property type="entry name" value="PHR_CRY_ALPHA_BETA"/>
    <property type="match status" value="1"/>
</dbReference>
<dbReference type="InterPro" id="IPR036155">
    <property type="entry name" value="Crypto/Photolyase_N_sf"/>
</dbReference>
<dbReference type="PROSITE" id="PS00691">
    <property type="entry name" value="DNA_PHOTOLYASES_1_2"/>
    <property type="match status" value="1"/>
</dbReference>
<sequence>MPDVSHALCWFRRDLRDFDHAALFHALKQSRRVTPVFVFDRALLEPLPRDDRRVAFIWQALAELKASLRAAGSDLLVRVGDPAEAIPALARELDAGAVFANRDYEPQAIARDAAVGRTLAEQGVAWHDCKDQVIFERDEVLSGAGRPYTVFTPYRKAWRQKLDAFQLKSYPVDRYRERLARFTAGPLPTLAELGFDAVDLAALGVRCGMSGGAALFADFIARVGHYKAWRDFPAVKGVSYLSAHLRFGTVSIRELARFAHEEGSEGAEVWLDELIWREFYQQLLWHFPHVAHSSFKPDYAKLPFPNDEAWFAAWCEGRTGYPLVDAAMRQLNRTGYMHNRLRMVAASFLVKDLLIDWRWGERYFAEKLLDFELASNNGGWQWAASTGCDAQPWFRIFNPITQSQKFDPQGRFIRRYVPELAALDDKAIHAPWQAKRLPAGFALGRDYPAPIVDHAAQREKALALFGRRGGAAAGADR</sequence>
<evidence type="ECO:0000256" key="9">
    <source>
        <dbReference type="RuleBase" id="RU004182"/>
    </source>
</evidence>
<dbReference type="PANTHER" id="PTHR11455">
    <property type="entry name" value="CRYPTOCHROME"/>
    <property type="match status" value="1"/>
</dbReference>
<evidence type="ECO:0000256" key="5">
    <source>
        <dbReference type="ARBA" id="ARBA00022827"/>
    </source>
</evidence>
<proteinExistence type="inferred from homology"/>
<dbReference type="InterPro" id="IPR006050">
    <property type="entry name" value="DNA_photolyase_N"/>
</dbReference>
<dbReference type="PRINTS" id="PR00147">
    <property type="entry name" value="DNAPHOTLYASE"/>
</dbReference>
<evidence type="ECO:0000259" key="10">
    <source>
        <dbReference type="PROSITE" id="PS51645"/>
    </source>
</evidence>
<dbReference type="GO" id="GO:0003904">
    <property type="term" value="F:deoxyribodipyrimidine photo-lyase activity"/>
    <property type="evidence" value="ECO:0007669"/>
    <property type="project" value="UniProtKB-EC"/>
</dbReference>
<dbReference type="PANTHER" id="PTHR11455:SF9">
    <property type="entry name" value="CRYPTOCHROME CIRCADIAN CLOCK 5 ISOFORM X1"/>
    <property type="match status" value="1"/>
</dbReference>
<keyword evidence="4 8" id="KW-0285">Flavoprotein</keyword>
<evidence type="ECO:0000256" key="8">
    <source>
        <dbReference type="PIRSR" id="PIRSR602081-1"/>
    </source>
</evidence>
<evidence type="ECO:0000256" key="1">
    <source>
        <dbReference type="ARBA" id="ARBA00001932"/>
    </source>
</evidence>
<dbReference type="InterPro" id="IPR002081">
    <property type="entry name" value="Cryptochrome/DNA_photolyase_1"/>
</dbReference>
<dbReference type="Gene3D" id="1.25.40.80">
    <property type="match status" value="1"/>
</dbReference>
<dbReference type="GO" id="GO:0071949">
    <property type="term" value="F:FAD binding"/>
    <property type="evidence" value="ECO:0007669"/>
    <property type="project" value="TreeGrafter"/>
</dbReference>
<organism evidence="11 12">
    <name type="scientific">Crenobacter luteus</name>
    <dbReference type="NCBI Taxonomy" id="1452487"/>
    <lineage>
        <taxon>Bacteria</taxon>
        <taxon>Pseudomonadati</taxon>
        <taxon>Pseudomonadota</taxon>
        <taxon>Betaproteobacteria</taxon>
        <taxon>Neisseriales</taxon>
        <taxon>Neisseriaceae</taxon>
        <taxon>Crenobacter</taxon>
    </lineage>
</organism>
<feature type="binding site" evidence="8">
    <location>
        <begin position="273"/>
        <end position="280"/>
    </location>
    <ligand>
        <name>FAD</name>
        <dbReference type="ChEBI" id="CHEBI:57692"/>
    </ligand>
</feature>
<feature type="domain" description="Photolyase/cryptochrome alpha/beta" evidence="10">
    <location>
        <begin position="5"/>
        <end position="134"/>
    </location>
</feature>
<evidence type="ECO:0000256" key="2">
    <source>
        <dbReference type="ARBA" id="ARBA00013149"/>
    </source>
</evidence>
<keyword evidence="12" id="KW-1185">Reference proteome</keyword>
<evidence type="ECO:0000313" key="12">
    <source>
        <dbReference type="Proteomes" id="UP000076625"/>
    </source>
</evidence>
<dbReference type="Gene3D" id="3.40.50.620">
    <property type="entry name" value="HUPs"/>
    <property type="match status" value="1"/>
</dbReference>
<evidence type="ECO:0000256" key="4">
    <source>
        <dbReference type="ARBA" id="ARBA00022630"/>
    </source>
</evidence>
<dbReference type="FunFam" id="1.10.579.10:FF:000003">
    <property type="entry name" value="Deoxyribodipyrimidine photo-lyase"/>
    <property type="match status" value="1"/>
</dbReference>
<keyword evidence="5 8" id="KW-0274">FAD</keyword>
<evidence type="ECO:0000256" key="3">
    <source>
        <dbReference type="ARBA" id="ARBA00014046"/>
    </source>
</evidence>
<dbReference type="SUPFAM" id="SSF52425">
    <property type="entry name" value="Cryptochrome/photolyase, N-terminal domain"/>
    <property type="match status" value="1"/>
</dbReference>
<dbReference type="InterPro" id="IPR005101">
    <property type="entry name" value="Cryptochr/Photolyase_FAD-bd"/>
</dbReference>
<evidence type="ECO:0000313" key="11">
    <source>
        <dbReference type="EMBL" id="KZE31513.1"/>
    </source>
</evidence>
<dbReference type="Pfam" id="PF03441">
    <property type="entry name" value="FAD_binding_7"/>
    <property type="match status" value="1"/>
</dbReference>
<dbReference type="PROSITE" id="PS00394">
    <property type="entry name" value="DNA_PHOTOLYASES_1_1"/>
    <property type="match status" value="1"/>
</dbReference>
<evidence type="ECO:0000256" key="7">
    <source>
        <dbReference type="ARBA" id="ARBA00033999"/>
    </source>
</evidence>
<dbReference type="InterPro" id="IPR036134">
    <property type="entry name" value="Crypto/Photolyase_FAD-like_sf"/>
</dbReference>
<feature type="binding site" evidence="8">
    <location>
        <position position="270"/>
    </location>
    <ligand>
        <name>FAD</name>
        <dbReference type="ChEBI" id="CHEBI:57692"/>
    </ligand>
</feature>
<feature type="binding site" evidence="8">
    <location>
        <position position="226"/>
    </location>
    <ligand>
        <name>FAD</name>
        <dbReference type="ChEBI" id="CHEBI:57692"/>
    </ligand>
</feature>
<name>A0A165F5T6_9NEIS</name>
<dbReference type="Proteomes" id="UP000076625">
    <property type="component" value="Unassembled WGS sequence"/>
</dbReference>
<dbReference type="Pfam" id="PF00875">
    <property type="entry name" value="DNA_photolyase"/>
    <property type="match status" value="1"/>
</dbReference>
<gene>
    <name evidence="11" type="ORF">AVW16_12125</name>
</gene>
<dbReference type="RefSeq" id="WP_066612903.1">
    <property type="nucleotide sequence ID" value="NZ_LQQU01000024.1"/>
</dbReference>
<comment type="catalytic activity">
    <reaction evidence="7">
        <text>cyclobutadipyrimidine (in DNA) = 2 pyrimidine residues (in DNA).</text>
        <dbReference type="EC" id="4.1.99.3"/>
    </reaction>
</comment>
<comment type="similarity">
    <text evidence="9">Belongs to the DNA photolyase family.</text>
</comment>
<dbReference type="GO" id="GO:0003677">
    <property type="term" value="F:DNA binding"/>
    <property type="evidence" value="ECO:0007669"/>
    <property type="project" value="TreeGrafter"/>
</dbReference>
<reference evidence="12" key="1">
    <citation type="submission" date="2016-01" db="EMBL/GenBank/DDBJ databases">
        <title>Draft genome of Chromobacterium sp. F49.</title>
        <authorList>
            <person name="Hong K.W."/>
        </authorList>
    </citation>
    <scope>NUCLEOTIDE SEQUENCE [LARGE SCALE GENOMIC DNA]</scope>
    <source>
        <strain evidence="12">CN10</strain>
    </source>
</reference>
<comment type="caution">
    <text evidence="11">The sequence shown here is derived from an EMBL/GenBank/DDBJ whole genome shotgun (WGS) entry which is preliminary data.</text>
</comment>
<comment type="cofactor">
    <cofactor evidence="1">
        <name>(6R)-5,10-methylene-5,6,7,8-tetrahydrofolate</name>
        <dbReference type="ChEBI" id="CHEBI:15636"/>
    </cofactor>
</comment>
<dbReference type="AlphaFoldDB" id="A0A165F5T6"/>
<dbReference type="InterPro" id="IPR014729">
    <property type="entry name" value="Rossmann-like_a/b/a_fold"/>
</dbReference>